<keyword evidence="3" id="KW-1185">Reference proteome</keyword>
<gene>
    <name evidence="2" type="ORF">FGO68_gene2934</name>
</gene>
<evidence type="ECO:0000256" key="1">
    <source>
        <dbReference type="SAM" id="Phobius"/>
    </source>
</evidence>
<name>A0A8J8NQK7_HALGN</name>
<feature type="transmembrane region" description="Helical" evidence="1">
    <location>
        <begin position="491"/>
        <end position="514"/>
    </location>
</feature>
<protein>
    <submittedName>
        <fullName evidence="2">Uncharacterized protein</fullName>
    </submittedName>
</protein>
<feature type="transmembrane region" description="Helical" evidence="1">
    <location>
        <begin position="428"/>
        <end position="447"/>
    </location>
</feature>
<accession>A0A8J8NQK7</accession>
<keyword evidence="1" id="KW-0472">Membrane</keyword>
<keyword evidence="1" id="KW-0812">Transmembrane</keyword>
<feature type="transmembrane region" description="Helical" evidence="1">
    <location>
        <begin position="386"/>
        <end position="407"/>
    </location>
</feature>
<comment type="caution">
    <text evidence="2">The sequence shown here is derived from an EMBL/GenBank/DDBJ whole genome shotgun (WGS) entry which is preliminary data.</text>
</comment>
<dbReference type="EMBL" id="RRYP01008516">
    <property type="protein sequence ID" value="TNV79722.1"/>
    <property type="molecule type" value="Genomic_DNA"/>
</dbReference>
<evidence type="ECO:0000313" key="2">
    <source>
        <dbReference type="EMBL" id="TNV79722.1"/>
    </source>
</evidence>
<organism evidence="2 3">
    <name type="scientific">Halteria grandinella</name>
    <dbReference type="NCBI Taxonomy" id="5974"/>
    <lineage>
        <taxon>Eukaryota</taxon>
        <taxon>Sar</taxon>
        <taxon>Alveolata</taxon>
        <taxon>Ciliophora</taxon>
        <taxon>Intramacronucleata</taxon>
        <taxon>Spirotrichea</taxon>
        <taxon>Stichotrichia</taxon>
        <taxon>Sporadotrichida</taxon>
        <taxon>Halteriidae</taxon>
        <taxon>Halteria</taxon>
    </lineage>
</organism>
<sequence length="532" mass="60200">MRSISNYYNRIYINMKRETLRTGILVNEAIHAVLLVFFLLITVTFYLAVNHDHDSVKQISTEWQKQPLIDIQIAEATQACPSHYEELFTREWPGTEYGCDCMGVYSTRLEFWQQNSMLNHGSCTYNQTRAGCKTVYPLDPVLLNNLGGFKICGLRGGSSFIQAQRPIDSKGQCPSGYEACNPTADFERRICSKNQTECPINDIKFVSSKRVLQAISTIQPAQNLTVSDWEYRTIRASSNQQSPLYLAFTKKAKSLGLMQYIMSSGQPCMDPSDFSVSNNYTPSYKYENPLGRGCKYDESTKQERDSRYRKAGYDVSEYDYLSYNGVMGKLASLSHYPQSEIEQKQRNQYSLFVRPTIYWSLQCELGEGQSTTVTRQEALQIFSNSGISMVIPITLVVLASVYGLLNISTICLNCLQSSRDPRHIFKTLSIRSVIMLLIGAISWFLFYRGLHLSQQELTNIQSLQTLNQCSDSDTQFTNGDIVLQLQRGVQLAGYGEIFAIIMAAIGLIESFAVARIKGSFEGYVTQVDELKH</sequence>
<feature type="transmembrane region" description="Helical" evidence="1">
    <location>
        <begin position="24"/>
        <end position="49"/>
    </location>
</feature>
<keyword evidence="1" id="KW-1133">Transmembrane helix</keyword>
<dbReference type="AlphaFoldDB" id="A0A8J8NQK7"/>
<dbReference type="Proteomes" id="UP000785679">
    <property type="component" value="Unassembled WGS sequence"/>
</dbReference>
<reference evidence="2" key="1">
    <citation type="submission" date="2019-06" db="EMBL/GenBank/DDBJ databases">
        <authorList>
            <person name="Zheng W."/>
        </authorList>
    </citation>
    <scope>NUCLEOTIDE SEQUENCE</scope>
    <source>
        <strain evidence="2">QDHG01</strain>
    </source>
</reference>
<proteinExistence type="predicted"/>
<evidence type="ECO:0000313" key="3">
    <source>
        <dbReference type="Proteomes" id="UP000785679"/>
    </source>
</evidence>